<accession>A0A9Q0QM96</accession>
<keyword evidence="3" id="KW-1185">Reference proteome</keyword>
<sequence>MGSELFEFAAVMFSCYGSVARSALMRAYAAEVMGKAAAMGRRGRLDRALSEGTMSVLDHRLQVVEQLLQICSVVHDGRPTLMESRTALVDRWTSVGDSSCAKVAGSIVAADQGVDLVAGGPCRSSIGMLVGDAENTARPRREGPSDPVQVVYQVRISITISSHVESMFLLVEGGTRQSVNQVLDQFSGVSVKPTTDDKISGGESEHRYVDVTIAGSKANDMADRRGQPTVFFEGYGFENQGRAGGSDRVTPCHVPLQGCKCYCMWRRPRLKLQKMVIRYWMKPTLVFILQFLLLHLLLYWTIIFSSSIIFHGIASGFSFGITALSSSVPPSSSTVLPLVSPSSLSPLSFSSLPTGFLDSTVTSVSLILNLSLLYITLCLPEARLGLST</sequence>
<keyword evidence="1" id="KW-0472">Membrane</keyword>
<name>A0A9Q0QM96_9MAGN</name>
<gene>
    <name evidence="2" type="ORF">NE237_016991</name>
</gene>
<evidence type="ECO:0000256" key="1">
    <source>
        <dbReference type="SAM" id="Phobius"/>
    </source>
</evidence>
<protein>
    <submittedName>
        <fullName evidence="2">Uncharacterized protein</fullName>
    </submittedName>
</protein>
<dbReference type="AlphaFoldDB" id="A0A9Q0QM96"/>
<feature type="transmembrane region" description="Helical" evidence="1">
    <location>
        <begin position="279"/>
        <end position="302"/>
    </location>
</feature>
<feature type="transmembrane region" description="Helical" evidence="1">
    <location>
        <begin position="308"/>
        <end position="328"/>
    </location>
</feature>
<evidence type="ECO:0000313" key="2">
    <source>
        <dbReference type="EMBL" id="KAJ4965142.1"/>
    </source>
</evidence>
<reference evidence="2" key="1">
    <citation type="journal article" date="2023" name="Plant J.">
        <title>The genome of the king protea, Protea cynaroides.</title>
        <authorList>
            <person name="Chang J."/>
            <person name="Duong T.A."/>
            <person name="Schoeman C."/>
            <person name="Ma X."/>
            <person name="Roodt D."/>
            <person name="Barker N."/>
            <person name="Li Z."/>
            <person name="Van de Peer Y."/>
            <person name="Mizrachi E."/>
        </authorList>
    </citation>
    <scope>NUCLEOTIDE SEQUENCE</scope>
    <source>
        <tissue evidence="2">Young leaves</tissue>
    </source>
</reference>
<dbReference type="Proteomes" id="UP001141806">
    <property type="component" value="Unassembled WGS sequence"/>
</dbReference>
<keyword evidence="1" id="KW-0812">Transmembrane</keyword>
<evidence type="ECO:0000313" key="3">
    <source>
        <dbReference type="Proteomes" id="UP001141806"/>
    </source>
</evidence>
<dbReference type="EMBL" id="JAMYWD010000007">
    <property type="protein sequence ID" value="KAJ4965142.1"/>
    <property type="molecule type" value="Genomic_DNA"/>
</dbReference>
<organism evidence="2 3">
    <name type="scientific">Protea cynaroides</name>
    <dbReference type="NCBI Taxonomy" id="273540"/>
    <lineage>
        <taxon>Eukaryota</taxon>
        <taxon>Viridiplantae</taxon>
        <taxon>Streptophyta</taxon>
        <taxon>Embryophyta</taxon>
        <taxon>Tracheophyta</taxon>
        <taxon>Spermatophyta</taxon>
        <taxon>Magnoliopsida</taxon>
        <taxon>Proteales</taxon>
        <taxon>Proteaceae</taxon>
        <taxon>Protea</taxon>
    </lineage>
</organism>
<keyword evidence="1" id="KW-1133">Transmembrane helix</keyword>
<comment type="caution">
    <text evidence="2">The sequence shown here is derived from an EMBL/GenBank/DDBJ whole genome shotgun (WGS) entry which is preliminary data.</text>
</comment>
<proteinExistence type="predicted"/>
<feature type="transmembrane region" description="Helical" evidence="1">
    <location>
        <begin position="360"/>
        <end position="379"/>
    </location>
</feature>